<dbReference type="GO" id="GO:0005886">
    <property type="term" value="C:plasma membrane"/>
    <property type="evidence" value="ECO:0007669"/>
    <property type="project" value="UniProtKB-SubCell"/>
</dbReference>
<accession>A0A2Z5QWG1</accession>
<dbReference type="RefSeq" id="WP_128087256.1">
    <property type="nucleotide sequence ID" value="NZ_CP068102.1"/>
</dbReference>
<dbReference type="Proteomes" id="UP000250241">
    <property type="component" value="Chromosome"/>
</dbReference>
<organism evidence="1 2">
    <name type="scientific">Rothia aeria</name>
    <dbReference type="NCBI Taxonomy" id="172042"/>
    <lineage>
        <taxon>Bacteria</taxon>
        <taxon>Bacillati</taxon>
        <taxon>Actinomycetota</taxon>
        <taxon>Actinomycetes</taxon>
        <taxon>Micrococcales</taxon>
        <taxon>Micrococcaceae</taxon>
        <taxon>Rothia</taxon>
    </lineage>
</organism>
<gene>
    <name evidence="1" type="ORF">RA11412_0449</name>
</gene>
<dbReference type="KEGG" id="raj:RA11412_0449"/>
<keyword evidence="2" id="KW-1185">Reference proteome</keyword>
<name>A0A2Z5QWG1_9MICC</name>
<sequence>MSTAKTAPVAKNLSPIGVARSEWLKMRSLRSQQILFVVTIVVLLGLTMLLAPMLNLQLADYEKHAGQQIVNGEVVSGSEVVNQIKESSYSIGVVGASLAGIILSSMATVFIATEYATGSIQITQLTVPRRSLLYFTKALVASVVAFLVGTLGGIVAFFLGQMMLTEKLRVSMDTGVLRISLMLGFYLVVLAWMGFGFGALLRNSAGAIVLVAAILFVASIVLGIFKVTGQDWVDDAMKYLPSSLSNDVMIYHKDKIKGDPSYEVRCLILSLWGIVPLLAGWIRFKLSDG</sequence>
<evidence type="ECO:0000313" key="2">
    <source>
        <dbReference type="Proteomes" id="UP000250241"/>
    </source>
</evidence>
<evidence type="ECO:0000313" key="1">
    <source>
        <dbReference type="EMBL" id="BAV86748.1"/>
    </source>
</evidence>
<reference evidence="1 2" key="1">
    <citation type="submission" date="2016-10" db="EMBL/GenBank/DDBJ databases">
        <title>Genome sequence of Rothia aeria strain JCM11412.</title>
        <authorList>
            <person name="Nambu T."/>
        </authorList>
    </citation>
    <scope>NUCLEOTIDE SEQUENCE [LARGE SCALE GENOMIC DNA]</scope>
    <source>
        <strain evidence="1 2">JCM 11412</strain>
    </source>
</reference>
<dbReference type="AlphaFoldDB" id="A0A2Z5QWG1"/>
<proteinExistence type="predicted"/>
<dbReference type="EMBL" id="AP017895">
    <property type="protein sequence ID" value="BAV86748.1"/>
    <property type="molecule type" value="Genomic_DNA"/>
</dbReference>
<dbReference type="GeneID" id="93861870"/>
<protein>
    <submittedName>
        <fullName evidence="1">ABC transporter integral membrane subunit</fullName>
    </submittedName>
</protein>
<dbReference type="GO" id="GO:0140359">
    <property type="term" value="F:ABC-type transporter activity"/>
    <property type="evidence" value="ECO:0007669"/>
    <property type="project" value="InterPro"/>
</dbReference>